<accession>A0A9Q1MBK6</accession>
<sequence>MTEQPSTAPADDRQGHSMVVIMPGDPNPTCIAMHISSPQHTHETGEVVAATEDIKVADPETGNISLNIKDFEVEPEQAMSETIYDNGDYSIEIIEGFVLKIEVSGQSSDILRSINGSKQILEADGEAKDQIYEEADLEGSISYGEIDDMIIGSSKVAKQFIEDLEGEFGGGSNAGTKASQKIDSQIVTASNKEVNTDEISVYYGVASEGEGSKILNPGVSNLPITGVSPDNTIVQELKETGSLRTQQHNVGNLPLAGVATDQL</sequence>
<evidence type="ECO:0000313" key="1">
    <source>
        <dbReference type="EMBL" id="KAJ8553757.1"/>
    </source>
</evidence>
<protein>
    <submittedName>
        <fullName evidence="1">Uncharacterized protein</fullName>
    </submittedName>
</protein>
<dbReference type="EMBL" id="JAJAGQ010000009">
    <property type="protein sequence ID" value="KAJ8553757.1"/>
    <property type="molecule type" value="Genomic_DNA"/>
</dbReference>
<comment type="caution">
    <text evidence="1">The sequence shown here is derived from an EMBL/GenBank/DDBJ whole genome shotgun (WGS) entry which is preliminary data.</text>
</comment>
<organism evidence="1 2">
    <name type="scientific">Anisodus acutangulus</name>
    <dbReference type="NCBI Taxonomy" id="402998"/>
    <lineage>
        <taxon>Eukaryota</taxon>
        <taxon>Viridiplantae</taxon>
        <taxon>Streptophyta</taxon>
        <taxon>Embryophyta</taxon>
        <taxon>Tracheophyta</taxon>
        <taxon>Spermatophyta</taxon>
        <taxon>Magnoliopsida</taxon>
        <taxon>eudicotyledons</taxon>
        <taxon>Gunneridae</taxon>
        <taxon>Pentapetalae</taxon>
        <taxon>asterids</taxon>
        <taxon>lamiids</taxon>
        <taxon>Solanales</taxon>
        <taxon>Solanaceae</taxon>
        <taxon>Solanoideae</taxon>
        <taxon>Hyoscyameae</taxon>
        <taxon>Anisodus</taxon>
    </lineage>
</organism>
<dbReference type="Proteomes" id="UP001152561">
    <property type="component" value="Unassembled WGS sequence"/>
</dbReference>
<evidence type="ECO:0000313" key="2">
    <source>
        <dbReference type="Proteomes" id="UP001152561"/>
    </source>
</evidence>
<proteinExistence type="predicted"/>
<name>A0A9Q1MBK6_9SOLA</name>
<dbReference type="AlphaFoldDB" id="A0A9Q1MBK6"/>
<dbReference type="OrthoDB" id="1325946at2759"/>
<keyword evidence="2" id="KW-1185">Reference proteome</keyword>
<gene>
    <name evidence="1" type="ORF">K7X08_024435</name>
</gene>
<reference evidence="2" key="1">
    <citation type="journal article" date="2023" name="Proc. Natl. Acad. Sci. U.S.A.">
        <title>Genomic and structural basis for evolution of tropane alkaloid biosynthesis.</title>
        <authorList>
            <person name="Wanga Y.-J."/>
            <person name="Taina T."/>
            <person name="Yua J.-Y."/>
            <person name="Lia J."/>
            <person name="Xua B."/>
            <person name="Chenc J."/>
            <person name="D'Auriad J.C."/>
            <person name="Huanga J.-P."/>
            <person name="Huanga S.-X."/>
        </authorList>
    </citation>
    <scope>NUCLEOTIDE SEQUENCE [LARGE SCALE GENOMIC DNA]</scope>
    <source>
        <strain evidence="2">cv. KIB-2019</strain>
    </source>
</reference>